<accession>A0ABV8UP86</accession>
<evidence type="ECO:0000313" key="6">
    <source>
        <dbReference type="Proteomes" id="UP001595799"/>
    </source>
</evidence>
<dbReference type="CDD" id="cd07377">
    <property type="entry name" value="WHTH_GntR"/>
    <property type="match status" value="1"/>
</dbReference>
<protein>
    <submittedName>
        <fullName evidence="5">GntR family transcriptional regulator</fullName>
    </submittedName>
</protein>
<name>A0ABV8UP86_9PROT</name>
<evidence type="ECO:0000256" key="1">
    <source>
        <dbReference type="ARBA" id="ARBA00023015"/>
    </source>
</evidence>
<comment type="caution">
    <text evidence="5">The sequence shown here is derived from an EMBL/GenBank/DDBJ whole genome shotgun (WGS) entry which is preliminary data.</text>
</comment>
<dbReference type="Gene3D" id="1.10.10.10">
    <property type="entry name" value="Winged helix-like DNA-binding domain superfamily/Winged helix DNA-binding domain"/>
    <property type="match status" value="1"/>
</dbReference>
<dbReference type="Proteomes" id="UP001595799">
    <property type="component" value="Unassembled WGS sequence"/>
</dbReference>
<dbReference type="SMART" id="SM00895">
    <property type="entry name" value="FCD"/>
    <property type="match status" value="1"/>
</dbReference>
<dbReference type="InterPro" id="IPR000485">
    <property type="entry name" value="AsnC-type_HTH_dom"/>
</dbReference>
<evidence type="ECO:0000313" key="5">
    <source>
        <dbReference type="EMBL" id="MFC4352623.1"/>
    </source>
</evidence>
<keyword evidence="6" id="KW-1185">Reference proteome</keyword>
<gene>
    <name evidence="5" type="ORF">ACFOW6_13810</name>
</gene>
<sequence length="222" mass="24793">MENSSQISRSEAAYQKLKEAIKKGSMAPGMRVREVEIAERFGISRTPAREAIRRLESEGLISFVPHNGAVVSKLDHQQTMELYDMREVLEGTAASFAARHASTAELEELEDLIASETEVAEDPDQLANLNRLIHSAIYRAAHNRFLEKSLLGLRDSMALLGGTTLAIEGRCTAAHQEHLAILDAIRARDEVRAEQAARAHIRNAQRMRLKLMRQDLVLGEEE</sequence>
<dbReference type="PRINTS" id="PR00035">
    <property type="entry name" value="HTHGNTR"/>
</dbReference>
<dbReference type="Gene3D" id="1.20.120.530">
    <property type="entry name" value="GntR ligand-binding domain-like"/>
    <property type="match status" value="1"/>
</dbReference>
<keyword evidence="2" id="KW-0238">DNA-binding</keyword>
<dbReference type="Pfam" id="PF07729">
    <property type="entry name" value="FCD"/>
    <property type="match status" value="1"/>
</dbReference>
<dbReference type="SUPFAM" id="SSF46785">
    <property type="entry name" value="Winged helix' DNA-binding domain"/>
    <property type="match status" value="1"/>
</dbReference>
<organism evidence="5 6">
    <name type="scientific">Fodinicurvata halophila</name>
    <dbReference type="NCBI Taxonomy" id="1419723"/>
    <lineage>
        <taxon>Bacteria</taxon>
        <taxon>Pseudomonadati</taxon>
        <taxon>Pseudomonadota</taxon>
        <taxon>Alphaproteobacteria</taxon>
        <taxon>Rhodospirillales</taxon>
        <taxon>Rhodovibrionaceae</taxon>
        <taxon>Fodinicurvata</taxon>
    </lineage>
</organism>
<dbReference type="RefSeq" id="WP_382422976.1">
    <property type="nucleotide sequence ID" value="NZ_JBHSCW010000007.1"/>
</dbReference>
<feature type="domain" description="HTH gntR-type" evidence="4">
    <location>
        <begin position="7"/>
        <end position="74"/>
    </location>
</feature>
<reference evidence="6" key="1">
    <citation type="journal article" date="2019" name="Int. J. Syst. Evol. Microbiol.">
        <title>The Global Catalogue of Microorganisms (GCM) 10K type strain sequencing project: providing services to taxonomists for standard genome sequencing and annotation.</title>
        <authorList>
            <consortium name="The Broad Institute Genomics Platform"/>
            <consortium name="The Broad Institute Genome Sequencing Center for Infectious Disease"/>
            <person name="Wu L."/>
            <person name="Ma J."/>
        </authorList>
    </citation>
    <scope>NUCLEOTIDE SEQUENCE [LARGE SCALE GENOMIC DNA]</scope>
    <source>
        <strain evidence="6">CECT 8472</strain>
    </source>
</reference>
<dbReference type="InterPro" id="IPR011711">
    <property type="entry name" value="GntR_C"/>
</dbReference>
<dbReference type="InterPro" id="IPR008920">
    <property type="entry name" value="TF_FadR/GntR_C"/>
</dbReference>
<dbReference type="PRINTS" id="PR00033">
    <property type="entry name" value="HTHASNC"/>
</dbReference>
<dbReference type="InterPro" id="IPR000524">
    <property type="entry name" value="Tscrpt_reg_HTH_GntR"/>
</dbReference>
<dbReference type="SMART" id="SM00345">
    <property type="entry name" value="HTH_GNTR"/>
    <property type="match status" value="1"/>
</dbReference>
<dbReference type="Pfam" id="PF00392">
    <property type="entry name" value="GntR"/>
    <property type="match status" value="1"/>
</dbReference>
<dbReference type="PANTHER" id="PTHR43537">
    <property type="entry name" value="TRANSCRIPTIONAL REGULATOR, GNTR FAMILY"/>
    <property type="match status" value="1"/>
</dbReference>
<keyword evidence="1" id="KW-0805">Transcription regulation</keyword>
<evidence type="ECO:0000256" key="2">
    <source>
        <dbReference type="ARBA" id="ARBA00023125"/>
    </source>
</evidence>
<dbReference type="EMBL" id="JBHSCW010000007">
    <property type="protein sequence ID" value="MFC4352623.1"/>
    <property type="molecule type" value="Genomic_DNA"/>
</dbReference>
<dbReference type="PROSITE" id="PS50949">
    <property type="entry name" value="HTH_GNTR"/>
    <property type="match status" value="1"/>
</dbReference>
<evidence type="ECO:0000256" key="3">
    <source>
        <dbReference type="ARBA" id="ARBA00023163"/>
    </source>
</evidence>
<keyword evidence="3" id="KW-0804">Transcription</keyword>
<proteinExistence type="predicted"/>
<dbReference type="InterPro" id="IPR036388">
    <property type="entry name" value="WH-like_DNA-bd_sf"/>
</dbReference>
<evidence type="ECO:0000259" key="4">
    <source>
        <dbReference type="PROSITE" id="PS50949"/>
    </source>
</evidence>
<dbReference type="PANTHER" id="PTHR43537:SF49">
    <property type="entry name" value="TRANSCRIPTIONAL REGULATORY PROTEIN"/>
    <property type="match status" value="1"/>
</dbReference>
<dbReference type="SUPFAM" id="SSF48008">
    <property type="entry name" value="GntR ligand-binding domain-like"/>
    <property type="match status" value="1"/>
</dbReference>
<dbReference type="InterPro" id="IPR036390">
    <property type="entry name" value="WH_DNA-bd_sf"/>
</dbReference>